<sequence>MLAVFTAYGLHYDILLPAVTPIGLLDPAPRKTTRVPVVPAGGPRLSQFGAVCQGWPVSSEPQSFRRHSKKGAKVTPLLTSIRRDSSPRFLSRSARVFSLRFGRKKSEHAGDYCWLRASSKSICCLLCCHGAKSIWRLENTLEESHGHACPLQKAAREGAPVEEGDGKGRKEAGVVSPSPLFWLSSPWQP</sequence>
<name>A0A5A9NTC6_9TELE</name>
<comment type="caution">
    <text evidence="2">The sequence shown here is derived from an EMBL/GenBank/DDBJ whole genome shotgun (WGS) entry which is preliminary data.</text>
</comment>
<proteinExistence type="predicted"/>
<feature type="region of interest" description="Disordered" evidence="1">
    <location>
        <begin position="152"/>
        <end position="189"/>
    </location>
</feature>
<evidence type="ECO:0000313" key="2">
    <source>
        <dbReference type="EMBL" id="KAA0712166.1"/>
    </source>
</evidence>
<evidence type="ECO:0000313" key="3">
    <source>
        <dbReference type="Proteomes" id="UP000324632"/>
    </source>
</evidence>
<organism evidence="2 3">
    <name type="scientific">Triplophysa tibetana</name>
    <dbReference type="NCBI Taxonomy" id="1572043"/>
    <lineage>
        <taxon>Eukaryota</taxon>
        <taxon>Metazoa</taxon>
        <taxon>Chordata</taxon>
        <taxon>Craniata</taxon>
        <taxon>Vertebrata</taxon>
        <taxon>Euteleostomi</taxon>
        <taxon>Actinopterygii</taxon>
        <taxon>Neopterygii</taxon>
        <taxon>Teleostei</taxon>
        <taxon>Ostariophysi</taxon>
        <taxon>Cypriniformes</taxon>
        <taxon>Nemacheilidae</taxon>
        <taxon>Triplophysa</taxon>
    </lineage>
</organism>
<gene>
    <name evidence="2" type="ORF">E1301_Tti015188</name>
</gene>
<evidence type="ECO:0000256" key="1">
    <source>
        <dbReference type="SAM" id="MobiDB-lite"/>
    </source>
</evidence>
<feature type="compositionally biased region" description="Low complexity" evidence="1">
    <location>
        <begin position="176"/>
        <end position="189"/>
    </location>
</feature>
<protein>
    <submittedName>
        <fullName evidence="2">Uncharacterized protein</fullName>
    </submittedName>
</protein>
<dbReference type="AlphaFoldDB" id="A0A5A9NTC6"/>
<accession>A0A5A9NTC6</accession>
<reference evidence="2 3" key="1">
    <citation type="journal article" date="2019" name="Mol. Ecol. Resour.">
        <title>Chromosome-level genome assembly of Triplophysa tibetana, a fish adapted to the harsh high-altitude environment of the Tibetan Plateau.</title>
        <authorList>
            <person name="Yang X."/>
            <person name="Liu H."/>
            <person name="Ma Z."/>
            <person name="Zou Y."/>
            <person name="Zou M."/>
            <person name="Mao Y."/>
            <person name="Li X."/>
            <person name="Wang H."/>
            <person name="Chen T."/>
            <person name="Wang W."/>
            <person name="Yang R."/>
        </authorList>
    </citation>
    <scope>NUCLEOTIDE SEQUENCE [LARGE SCALE GENOMIC DNA]</scope>
    <source>
        <strain evidence="2">TTIB1903HZAU</strain>
        <tissue evidence="2">Muscle</tissue>
    </source>
</reference>
<dbReference type="Proteomes" id="UP000324632">
    <property type="component" value="Chromosome 14"/>
</dbReference>
<dbReference type="EMBL" id="SOYY01000014">
    <property type="protein sequence ID" value="KAA0712166.1"/>
    <property type="molecule type" value="Genomic_DNA"/>
</dbReference>
<keyword evidence="3" id="KW-1185">Reference proteome</keyword>